<sequence length="244" mass="27056">MGHQDVHVPTISTIDFTGGRLDLDPPAVLGPHTQIRHVYFPAPVPDATRAAVRRLPGLVYRFGMGISGQKPPLGGREWLAYHRDPAAGWFVGEDKLLGSDDDGKGAAGTKTNANTKITRWWGGRECDEFVCIVFWKDEERQRRFLREETIPVTVPGDEPETDIWVRDMSLAEQWEGKLREAGAVGWEDEFVDFCVNFLLQVTISSHSIGSNRPDVDIAHCVIVAKCDVVGLAIAGPKNEVEQPK</sequence>
<gene>
    <name evidence="1" type="ORF">NEMBOFW57_009375</name>
</gene>
<keyword evidence="2" id="KW-1185">Reference proteome</keyword>
<name>A0AAD4HTD8_9PEZI</name>
<dbReference type="Proteomes" id="UP001197093">
    <property type="component" value="Unassembled WGS sequence"/>
</dbReference>
<comment type="caution">
    <text evidence="1">The sequence shown here is derived from an EMBL/GenBank/DDBJ whole genome shotgun (WGS) entry which is preliminary data.</text>
</comment>
<evidence type="ECO:0000313" key="1">
    <source>
        <dbReference type="EMBL" id="KAG7284764.1"/>
    </source>
</evidence>
<reference evidence="1" key="1">
    <citation type="submission" date="2023-02" db="EMBL/GenBank/DDBJ databases">
        <authorList>
            <person name="Palmer J.M."/>
        </authorList>
    </citation>
    <scope>NUCLEOTIDE SEQUENCE</scope>
    <source>
        <strain evidence="1">FW57</strain>
    </source>
</reference>
<proteinExistence type="predicted"/>
<dbReference type="EMBL" id="JAHCVI010000005">
    <property type="protein sequence ID" value="KAG7284764.1"/>
    <property type="molecule type" value="Genomic_DNA"/>
</dbReference>
<evidence type="ECO:0000313" key="2">
    <source>
        <dbReference type="Proteomes" id="UP001197093"/>
    </source>
</evidence>
<organism evidence="1 2">
    <name type="scientific">Staphylotrichum longicolle</name>
    <dbReference type="NCBI Taxonomy" id="669026"/>
    <lineage>
        <taxon>Eukaryota</taxon>
        <taxon>Fungi</taxon>
        <taxon>Dikarya</taxon>
        <taxon>Ascomycota</taxon>
        <taxon>Pezizomycotina</taxon>
        <taxon>Sordariomycetes</taxon>
        <taxon>Sordariomycetidae</taxon>
        <taxon>Sordariales</taxon>
        <taxon>Chaetomiaceae</taxon>
        <taxon>Staphylotrichum</taxon>
    </lineage>
</organism>
<dbReference type="AlphaFoldDB" id="A0AAD4HTD8"/>
<protein>
    <submittedName>
        <fullName evidence="1">Uncharacterized protein</fullName>
    </submittedName>
</protein>
<accession>A0AAD4HTD8</accession>